<dbReference type="RefSeq" id="XP_040695863.1">
    <property type="nucleotide sequence ID" value="XM_040848510.1"/>
</dbReference>
<name>A0A1L9SY47_9EURO</name>
<dbReference type="AlphaFoldDB" id="A0A1L9SY47"/>
<evidence type="ECO:0000256" key="1">
    <source>
        <dbReference type="SAM" id="MobiDB-lite"/>
    </source>
</evidence>
<feature type="region of interest" description="Disordered" evidence="1">
    <location>
        <begin position="1"/>
        <end position="69"/>
    </location>
</feature>
<reference evidence="3" key="1">
    <citation type="journal article" date="2017" name="Genome Biol.">
        <title>Comparative genomics reveals high biological diversity and specific adaptations in the industrially and medically important fungal genus Aspergillus.</title>
        <authorList>
            <person name="de Vries R.P."/>
            <person name="Riley R."/>
            <person name="Wiebenga A."/>
            <person name="Aguilar-Osorio G."/>
            <person name="Amillis S."/>
            <person name="Uchima C.A."/>
            <person name="Anderluh G."/>
            <person name="Asadollahi M."/>
            <person name="Askin M."/>
            <person name="Barry K."/>
            <person name="Battaglia E."/>
            <person name="Bayram O."/>
            <person name="Benocci T."/>
            <person name="Braus-Stromeyer S.A."/>
            <person name="Caldana C."/>
            <person name="Canovas D."/>
            <person name="Cerqueira G.C."/>
            <person name="Chen F."/>
            <person name="Chen W."/>
            <person name="Choi C."/>
            <person name="Clum A."/>
            <person name="Dos Santos R.A."/>
            <person name="Damasio A.R."/>
            <person name="Diallinas G."/>
            <person name="Emri T."/>
            <person name="Fekete E."/>
            <person name="Flipphi M."/>
            <person name="Freyberg S."/>
            <person name="Gallo A."/>
            <person name="Gournas C."/>
            <person name="Habgood R."/>
            <person name="Hainaut M."/>
            <person name="Harispe M.L."/>
            <person name="Henrissat B."/>
            <person name="Hilden K.S."/>
            <person name="Hope R."/>
            <person name="Hossain A."/>
            <person name="Karabika E."/>
            <person name="Karaffa L."/>
            <person name="Karanyi Z."/>
            <person name="Krasevec N."/>
            <person name="Kuo A."/>
            <person name="Kusch H."/>
            <person name="LaButti K."/>
            <person name="Lagendijk E.L."/>
            <person name="Lapidus A."/>
            <person name="Levasseur A."/>
            <person name="Lindquist E."/>
            <person name="Lipzen A."/>
            <person name="Logrieco A.F."/>
            <person name="MacCabe A."/>
            <person name="Maekelae M.R."/>
            <person name="Malavazi I."/>
            <person name="Melin P."/>
            <person name="Meyer V."/>
            <person name="Mielnichuk N."/>
            <person name="Miskei M."/>
            <person name="Molnar A.P."/>
            <person name="Mule G."/>
            <person name="Ngan C.Y."/>
            <person name="Orejas M."/>
            <person name="Orosz E."/>
            <person name="Ouedraogo J.P."/>
            <person name="Overkamp K.M."/>
            <person name="Park H.-S."/>
            <person name="Perrone G."/>
            <person name="Piumi F."/>
            <person name="Punt P.J."/>
            <person name="Ram A.F."/>
            <person name="Ramon A."/>
            <person name="Rauscher S."/>
            <person name="Record E."/>
            <person name="Riano-Pachon D.M."/>
            <person name="Robert V."/>
            <person name="Roehrig J."/>
            <person name="Ruller R."/>
            <person name="Salamov A."/>
            <person name="Salih N.S."/>
            <person name="Samson R.A."/>
            <person name="Sandor E."/>
            <person name="Sanguinetti M."/>
            <person name="Schuetze T."/>
            <person name="Sepcic K."/>
            <person name="Shelest E."/>
            <person name="Sherlock G."/>
            <person name="Sophianopoulou V."/>
            <person name="Squina F.M."/>
            <person name="Sun H."/>
            <person name="Susca A."/>
            <person name="Todd R.B."/>
            <person name="Tsang A."/>
            <person name="Unkles S.E."/>
            <person name="van de Wiele N."/>
            <person name="van Rossen-Uffink D."/>
            <person name="Oliveira J.V."/>
            <person name="Vesth T.C."/>
            <person name="Visser J."/>
            <person name="Yu J.-H."/>
            <person name="Zhou M."/>
            <person name="Andersen M.R."/>
            <person name="Archer D.B."/>
            <person name="Baker S.E."/>
            <person name="Benoit I."/>
            <person name="Brakhage A.A."/>
            <person name="Braus G.H."/>
            <person name="Fischer R."/>
            <person name="Frisvad J.C."/>
            <person name="Goldman G.H."/>
            <person name="Houbraken J."/>
            <person name="Oakley B."/>
            <person name="Pocsi I."/>
            <person name="Scazzocchio C."/>
            <person name="Seiboth B."/>
            <person name="vanKuyk P.A."/>
            <person name="Wortman J."/>
            <person name="Dyer P.S."/>
            <person name="Grigoriev I.V."/>
        </authorList>
    </citation>
    <scope>NUCLEOTIDE SEQUENCE [LARGE SCALE GENOMIC DNA]</scope>
    <source>
        <strain evidence="3">CBS 593.65</strain>
    </source>
</reference>
<evidence type="ECO:0000313" key="3">
    <source>
        <dbReference type="Proteomes" id="UP000184356"/>
    </source>
</evidence>
<feature type="non-terminal residue" evidence="2">
    <location>
        <position position="1"/>
    </location>
</feature>
<dbReference type="Proteomes" id="UP000184356">
    <property type="component" value="Unassembled WGS sequence"/>
</dbReference>
<keyword evidence="3" id="KW-1185">Reference proteome</keyword>
<dbReference type="OrthoDB" id="4464205at2759"/>
<sequence length="69" mass="7802">NRHRGYGPNASPDHRTTMPGSKKRKLQNMNWAVNLNAEEEANHRPATKPQQNALTAQRTKQKPATATRK</sequence>
<feature type="compositionally biased region" description="Polar residues" evidence="1">
    <location>
        <begin position="48"/>
        <end position="69"/>
    </location>
</feature>
<dbReference type="VEuPathDB" id="FungiDB:ASPSYDRAFT_52566"/>
<dbReference type="GeneID" id="63764583"/>
<evidence type="ECO:0000313" key="2">
    <source>
        <dbReference type="EMBL" id="OJJ52057.1"/>
    </source>
</evidence>
<proteinExistence type="predicted"/>
<accession>A0A1L9SY47</accession>
<protein>
    <submittedName>
        <fullName evidence="2">Uncharacterized protein</fullName>
    </submittedName>
</protein>
<gene>
    <name evidence="2" type="ORF">ASPSYDRAFT_52566</name>
</gene>
<dbReference type="EMBL" id="KV878606">
    <property type="protein sequence ID" value="OJJ52057.1"/>
    <property type="molecule type" value="Genomic_DNA"/>
</dbReference>
<organism evidence="2 3">
    <name type="scientific">Aspergillus sydowii CBS 593.65</name>
    <dbReference type="NCBI Taxonomy" id="1036612"/>
    <lineage>
        <taxon>Eukaryota</taxon>
        <taxon>Fungi</taxon>
        <taxon>Dikarya</taxon>
        <taxon>Ascomycota</taxon>
        <taxon>Pezizomycotina</taxon>
        <taxon>Eurotiomycetes</taxon>
        <taxon>Eurotiomycetidae</taxon>
        <taxon>Eurotiales</taxon>
        <taxon>Aspergillaceae</taxon>
        <taxon>Aspergillus</taxon>
        <taxon>Aspergillus subgen. Nidulantes</taxon>
    </lineage>
</organism>